<dbReference type="InterPro" id="IPR050336">
    <property type="entry name" value="Chromosome_partition/occlusion"/>
</dbReference>
<dbReference type="PANTHER" id="PTHR33375">
    <property type="entry name" value="CHROMOSOME-PARTITIONING PROTEIN PARB-RELATED"/>
    <property type="match status" value="1"/>
</dbReference>
<dbReference type="SMART" id="SM00470">
    <property type="entry name" value="ParB"/>
    <property type="match status" value="1"/>
</dbReference>
<dbReference type="PANTHER" id="PTHR33375:SF1">
    <property type="entry name" value="CHROMOSOME-PARTITIONING PROTEIN PARB-RELATED"/>
    <property type="match status" value="1"/>
</dbReference>
<sequence>MGKINIGNIAAGLNKVKSITQSLENVAKHELIPTDYVKVGYKNPFAAHDTPQSRYELAMSLQVNGLLNPLLVNKKSDTEYWLISGEHRITSIKEYLHWPTVSCMVYDNISDNKAQLMLRAVNLDVREYTTAEKLQFYQETEELLKAMKESGEYTGAIQQGIAETLKVSTRQVRKYKKIMEHLSPEDQQRVIDGELSIDKAYQMTMPPASPKEASVTEIGGTSDLEASTPDPNQLYFNEVLGKDDRPVPTGHPTQDKDGGQESDIGTGRTSEFSDMPSTMNSRETDSGSTSDFASGTGIDHHPQNGGDGQEYDTGRTSGFDSNFWDEKVKFAIKKRYDCKKLFRYYKSQIPTVQEAIKDILKPPYGNSGGNFDYPDKAQGWFTQRSNNADIEYYDGKTRHRCTITYTQVDAYIRQMIRANELLDRKSRKEIQQQGELE</sequence>
<evidence type="ECO:0000256" key="1">
    <source>
        <dbReference type="SAM" id="MobiDB-lite"/>
    </source>
</evidence>
<comment type="caution">
    <text evidence="3">The sequence shown here is derived from an EMBL/GenBank/DDBJ whole genome shotgun (WGS) entry which is preliminary data.</text>
</comment>
<dbReference type="GO" id="GO:0007059">
    <property type="term" value="P:chromosome segregation"/>
    <property type="evidence" value="ECO:0007669"/>
    <property type="project" value="TreeGrafter"/>
</dbReference>
<evidence type="ECO:0000259" key="2">
    <source>
        <dbReference type="SMART" id="SM00470"/>
    </source>
</evidence>
<dbReference type="InterPro" id="IPR003115">
    <property type="entry name" value="ParB_N"/>
</dbReference>
<dbReference type="Gene3D" id="3.90.1530.10">
    <property type="entry name" value="Conserved hypothetical protein from pyrococcus furiosus pfu- 392566-001, ParB domain"/>
    <property type="match status" value="1"/>
</dbReference>
<protein>
    <recommendedName>
        <fullName evidence="2">ParB-like N-terminal domain-containing protein</fullName>
    </recommendedName>
</protein>
<dbReference type="Pfam" id="PF02195">
    <property type="entry name" value="ParB_N"/>
    <property type="match status" value="1"/>
</dbReference>
<evidence type="ECO:0000313" key="3">
    <source>
        <dbReference type="EMBL" id="MBE6834286.1"/>
    </source>
</evidence>
<accession>A0A928Q4S9</accession>
<feature type="region of interest" description="Disordered" evidence="1">
    <location>
        <begin position="205"/>
        <end position="314"/>
    </location>
</feature>
<reference evidence="3" key="1">
    <citation type="submission" date="2019-04" db="EMBL/GenBank/DDBJ databases">
        <title>Evolution of Biomass-Degrading Anaerobic Consortia Revealed by Metagenomics.</title>
        <authorList>
            <person name="Peng X."/>
        </authorList>
    </citation>
    <scope>NUCLEOTIDE SEQUENCE</scope>
    <source>
        <strain evidence="3">SIG551</strain>
    </source>
</reference>
<evidence type="ECO:0000313" key="4">
    <source>
        <dbReference type="Proteomes" id="UP000754750"/>
    </source>
</evidence>
<organism evidence="3 4">
    <name type="scientific">Faecalispora sporosphaeroides</name>
    <dbReference type="NCBI Taxonomy" id="1549"/>
    <lineage>
        <taxon>Bacteria</taxon>
        <taxon>Bacillati</taxon>
        <taxon>Bacillota</taxon>
        <taxon>Clostridia</taxon>
        <taxon>Eubacteriales</taxon>
        <taxon>Oscillospiraceae</taxon>
        <taxon>Faecalispora</taxon>
    </lineage>
</organism>
<proteinExistence type="predicted"/>
<dbReference type="EMBL" id="SVNY01000006">
    <property type="protein sequence ID" value="MBE6834286.1"/>
    <property type="molecule type" value="Genomic_DNA"/>
</dbReference>
<gene>
    <name evidence="3" type="ORF">E7512_12040</name>
</gene>
<dbReference type="InterPro" id="IPR036086">
    <property type="entry name" value="ParB/Sulfiredoxin_sf"/>
</dbReference>
<name>A0A928Q4S9_9FIRM</name>
<feature type="domain" description="ParB-like N-terminal" evidence="2">
    <location>
        <begin position="30"/>
        <end position="123"/>
    </location>
</feature>
<dbReference type="SUPFAM" id="SSF110849">
    <property type="entry name" value="ParB/Sulfiredoxin"/>
    <property type="match status" value="1"/>
</dbReference>
<dbReference type="GO" id="GO:0005694">
    <property type="term" value="C:chromosome"/>
    <property type="evidence" value="ECO:0007669"/>
    <property type="project" value="TreeGrafter"/>
</dbReference>
<feature type="compositionally biased region" description="Polar residues" evidence="1">
    <location>
        <begin position="267"/>
        <end position="293"/>
    </location>
</feature>
<dbReference type="Proteomes" id="UP000754750">
    <property type="component" value="Unassembled WGS sequence"/>
</dbReference>
<dbReference type="AlphaFoldDB" id="A0A928Q4S9"/>